<keyword evidence="3" id="KW-1185">Reference proteome</keyword>
<dbReference type="RefSeq" id="XP_065643830.1">
    <property type="nucleotide sequence ID" value="XM_065787758.1"/>
</dbReference>
<organism evidence="3 4">
    <name type="scientific">Hydra vulgaris</name>
    <name type="common">Hydra</name>
    <name type="synonym">Hydra attenuata</name>
    <dbReference type="NCBI Taxonomy" id="6087"/>
    <lineage>
        <taxon>Eukaryota</taxon>
        <taxon>Metazoa</taxon>
        <taxon>Cnidaria</taxon>
        <taxon>Hydrozoa</taxon>
        <taxon>Hydroidolina</taxon>
        <taxon>Anthoathecata</taxon>
        <taxon>Aplanulata</taxon>
        <taxon>Hydridae</taxon>
        <taxon>Hydra</taxon>
    </lineage>
</organism>
<feature type="coiled-coil region" evidence="1">
    <location>
        <begin position="238"/>
        <end position="304"/>
    </location>
</feature>
<evidence type="ECO:0000256" key="2">
    <source>
        <dbReference type="SAM" id="MobiDB-lite"/>
    </source>
</evidence>
<evidence type="ECO:0000256" key="1">
    <source>
        <dbReference type="SAM" id="Coils"/>
    </source>
</evidence>
<proteinExistence type="predicted"/>
<reference evidence="3" key="1">
    <citation type="submission" date="2025-05" db="UniProtKB">
        <authorList>
            <consortium name="RefSeq"/>
        </authorList>
    </citation>
    <scope>NUCLEOTIDE SEQUENCE [LARGE SCALE GENOMIC DNA]</scope>
</reference>
<reference evidence="4" key="2">
    <citation type="submission" date="2025-08" db="UniProtKB">
        <authorList>
            <consortium name="RefSeq"/>
        </authorList>
    </citation>
    <scope>IDENTIFICATION</scope>
</reference>
<evidence type="ECO:0000313" key="3">
    <source>
        <dbReference type="Proteomes" id="UP001652625"/>
    </source>
</evidence>
<keyword evidence="1" id="KW-0175">Coiled coil</keyword>
<dbReference type="GeneID" id="136075233"/>
<feature type="region of interest" description="Disordered" evidence="2">
    <location>
        <begin position="137"/>
        <end position="164"/>
    </location>
</feature>
<accession>A0ABM4B4S2</accession>
<dbReference type="Proteomes" id="UP001652625">
    <property type="component" value="Chromosome 01"/>
</dbReference>
<name>A0ABM4B4S2_HYDVU</name>
<sequence length="935" mass="106161">MGPHKKTNLFYGKAKTNLACNFPIPAHLNIGCRNGHVLHIFATNNDSYKVTVELIGKYFNIKICISQIQQLVRTSKVFVNHFSRNSKPFVDICNMLFAYQITTSAVAQTSQSNATSIDFPTCSSFSSQQISVSSVSNSDHLSPLSRPTLKTSSHEPLSSLRADQLSPRKKVMRKRLTILANEMAIKKRKHKEDIKGLKDKTKVRAYRFKYLNQVITRKEKLISQLRKKLKEKFLNLQLKKLQNHIFCLKQQLTSTQRKFSYQKAMLSHQLAEKNAAILVLQNDILNLQEELEEIQQVTQNTKNEKCYSADIRRLIYDMLVCQVPTQSVPSLLRKIGEHTGYRFSQIPHRTTVEQMMRELGVLSDLQAAEIAFTTKDLTLGFDATTQEGVHVNAVHLTTESVCMVVAIDQLPGGTAYDYQSHITKSIDNLAKLYSDFYQLKYTDVRSTIIGNITNTMSDRVATNHATIAKLNLVWQKSLNELNCHLHPLDTMTSSCKSSLKALETSKGKLFGRDCIAANIVIQLNKLRYKDAKGDPKGFVTFLDQHELPRGLLPRYRGNRLHMLFHTCGILIHHYAILKIFLCSGLALCGGLRNSLFQDFTSETGIRELCVLALIGKLLSGPWMTKFYIAPGTGLDYISGIQVVKDVRNTLIESSKNPLSLLKRKTDFFGNDIEDVVFDSIISFCPVTDEMSKALADCLNAVISVIDRQYKRQFEMSSNDHLKDQTKSARLHNIDSEELMGMFSAAKHKAPNATLCFLSSKLRACKNKTTALLCKKPNDIQNKLILWAISNARKKRFTNMQCHNDLKLELIKRIADKIQKKENKERRNVEKILKNCMPDQVKEMFPDLENNEASDIEEILIGASIGRSICHMWFDNATNTQDVYYGRIVGIKKKKSDVYIVSYWKPKENEDDDGVEYDVSKYQLSADIISGDMVIT</sequence>
<evidence type="ECO:0000313" key="4">
    <source>
        <dbReference type="RefSeq" id="XP_065643830.1"/>
    </source>
</evidence>
<gene>
    <name evidence="4" type="primary">LOC136075233</name>
</gene>
<protein>
    <submittedName>
        <fullName evidence="4">Uncharacterized protein LOC136075233</fullName>
    </submittedName>
</protein>